<evidence type="ECO:0000256" key="5">
    <source>
        <dbReference type="ARBA" id="ARBA00023002"/>
    </source>
</evidence>
<evidence type="ECO:0000313" key="7">
    <source>
        <dbReference type="EMBL" id="KAJ3735478.1"/>
    </source>
</evidence>
<evidence type="ECO:0000256" key="4">
    <source>
        <dbReference type="ARBA" id="ARBA00022827"/>
    </source>
</evidence>
<dbReference type="InterPro" id="IPR023209">
    <property type="entry name" value="DAO"/>
</dbReference>
<dbReference type="SUPFAM" id="SSF51971">
    <property type="entry name" value="Nucleotide-binding domain"/>
    <property type="match status" value="1"/>
</dbReference>
<dbReference type="GO" id="GO:0019478">
    <property type="term" value="P:D-amino acid catabolic process"/>
    <property type="evidence" value="ECO:0007669"/>
    <property type="project" value="TreeGrafter"/>
</dbReference>
<protein>
    <submittedName>
        <fullName evidence="7">D-amino-acid oxidase</fullName>
    </submittedName>
</protein>
<evidence type="ECO:0000256" key="1">
    <source>
        <dbReference type="ARBA" id="ARBA00001974"/>
    </source>
</evidence>
<organism evidence="7 8">
    <name type="scientific">Lentinula guzmanii</name>
    <dbReference type="NCBI Taxonomy" id="2804957"/>
    <lineage>
        <taxon>Eukaryota</taxon>
        <taxon>Fungi</taxon>
        <taxon>Dikarya</taxon>
        <taxon>Basidiomycota</taxon>
        <taxon>Agaricomycotina</taxon>
        <taxon>Agaricomycetes</taxon>
        <taxon>Agaricomycetidae</taxon>
        <taxon>Agaricales</taxon>
        <taxon>Marasmiineae</taxon>
        <taxon>Omphalotaceae</taxon>
        <taxon>Lentinula</taxon>
    </lineage>
</organism>
<keyword evidence="4" id="KW-0274">FAD</keyword>
<gene>
    <name evidence="7" type="ORF">DFJ43DRAFT_1136754</name>
</gene>
<proteinExistence type="inferred from homology"/>
<dbReference type="GO" id="GO:0071949">
    <property type="term" value="F:FAD binding"/>
    <property type="evidence" value="ECO:0007669"/>
    <property type="project" value="InterPro"/>
</dbReference>
<evidence type="ECO:0000313" key="8">
    <source>
        <dbReference type="Proteomes" id="UP001176059"/>
    </source>
</evidence>
<dbReference type="InterPro" id="IPR006181">
    <property type="entry name" value="D-amino_acid_oxidase_CS"/>
</dbReference>
<dbReference type="PROSITE" id="PS00677">
    <property type="entry name" value="DAO"/>
    <property type="match status" value="1"/>
</dbReference>
<dbReference type="PANTHER" id="PTHR11530">
    <property type="entry name" value="D-AMINO ACID OXIDASE"/>
    <property type="match status" value="1"/>
</dbReference>
<dbReference type="Gene3D" id="3.30.9.10">
    <property type="entry name" value="D-Amino Acid Oxidase, subunit A, domain 2"/>
    <property type="match status" value="1"/>
</dbReference>
<keyword evidence="8" id="KW-1185">Reference proteome</keyword>
<keyword evidence="5" id="KW-0560">Oxidoreductase</keyword>
<dbReference type="EMBL" id="JANVFO010000009">
    <property type="protein sequence ID" value="KAJ3735478.1"/>
    <property type="molecule type" value="Genomic_DNA"/>
</dbReference>
<name>A0AA38JR10_9AGAR</name>
<evidence type="ECO:0000256" key="3">
    <source>
        <dbReference type="ARBA" id="ARBA00022630"/>
    </source>
</evidence>
<dbReference type="GO" id="GO:0003884">
    <property type="term" value="F:D-amino-acid oxidase activity"/>
    <property type="evidence" value="ECO:0007669"/>
    <property type="project" value="InterPro"/>
</dbReference>
<dbReference type="AlphaFoldDB" id="A0AA38JR10"/>
<evidence type="ECO:0000259" key="6">
    <source>
        <dbReference type="Pfam" id="PF01266"/>
    </source>
</evidence>
<accession>A0AA38JR10</accession>
<dbReference type="Proteomes" id="UP001176059">
    <property type="component" value="Unassembled WGS sequence"/>
</dbReference>
<dbReference type="SUPFAM" id="SSF54373">
    <property type="entry name" value="FAD-linked reductases, C-terminal domain"/>
    <property type="match status" value="1"/>
</dbReference>
<keyword evidence="3" id="KW-0285">Flavoprotein</keyword>
<dbReference type="PANTHER" id="PTHR11530:SF11">
    <property type="entry name" value="D-ASPARTATE OXIDASE"/>
    <property type="match status" value="1"/>
</dbReference>
<dbReference type="Pfam" id="PF01266">
    <property type="entry name" value="DAO"/>
    <property type="match status" value="1"/>
</dbReference>
<evidence type="ECO:0000256" key="2">
    <source>
        <dbReference type="ARBA" id="ARBA00006730"/>
    </source>
</evidence>
<dbReference type="Gene3D" id="3.40.50.720">
    <property type="entry name" value="NAD(P)-binding Rossmann-like Domain"/>
    <property type="match status" value="1"/>
</dbReference>
<comment type="cofactor">
    <cofactor evidence="1">
        <name>FAD</name>
        <dbReference type="ChEBI" id="CHEBI:57692"/>
    </cofactor>
</comment>
<reference evidence="7" key="2">
    <citation type="journal article" date="2023" name="Proc. Natl. Acad. Sci. U.S.A.">
        <title>A global phylogenomic analysis of the shiitake genus Lentinula.</title>
        <authorList>
            <person name="Sierra-Patev S."/>
            <person name="Min B."/>
            <person name="Naranjo-Ortiz M."/>
            <person name="Looney B."/>
            <person name="Konkel Z."/>
            <person name="Slot J.C."/>
            <person name="Sakamoto Y."/>
            <person name="Steenwyk J.L."/>
            <person name="Rokas A."/>
            <person name="Carro J."/>
            <person name="Camarero S."/>
            <person name="Ferreira P."/>
            <person name="Molpeceres G."/>
            <person name="Ruiz-Duenas F.J."/>
            <person name="Serrano A."/>
            <person name="Henrissat B."/>
            <person name="Drula E."/>
            <person name="Hughes K.W."/>
            <person name="Mata J.L."/>
            <person name="Ishikawa N.K."/>
            <person name="Vargas-Isla R."/>
            <person name="Ushijima S."/>
            <person name="Smith C.A."/>
            <person name="Donoghue J."/>
            <person name="Ahrendt S."/>
            <person name="Andreopoulos W."/>
            <person name="He G."/>
            <person name="LaButti K."/>
            <person name="Lipzen A."/>
            <person name="Ng V."/>
            <person name="Riley R."/>
            <person name="Sandor L."/>
            <person name="Barry K."/>
            <person name="Martinez A.T."/>
            <person name="Xiao Y."/>
            <person name="Gibbons J.G."/>
            <person name="Terashima K."/>
            <person name="Grigoriev I.V."/>
            <person name="Hibbett D."/>
        </authorList>
    </citation>
    <scope>NUCLEOTIDE SEQUENCE</scope>
    <source>
        <strain evidence="7">ET3784</strain>
    </source>
</reference>
<dbReference type="InterPro" id="IPR006076">
    <property type="entry name" value="FAD-dep_OxRdtase"/>
</dbReference>
<sequence length="462" mass="50781">MTAPIADAISDKSSLNTKHVVVLGAGASFDIGVIGLTTAISILESASKTNYIVTILASHLPNDPKSIDYTSHWAGAHHVSHATGTGISAPDANSSSTNTEHPEQLAIDQETFRTMWDLSAQGSDAEKCLMRIEQVEYYHEEIPVDKDSGQARHHLSWYPDFKILSSATLSSSPLDLLAQGIRSGVSFNTLTIDTPVYLRYLYQRFVDKGGIVLRGRVDDIRDLKELQRLLHELQPTASDVQIDALINCTGLGSRTLLGVEDDAVYPLRGQTVLLRAPWIKFGRTISSKGKEGKEDLWTYIIPRRSGDIIVGGIKTPNDSFPTPRPETTIDILRRSLKLCPELLHPQPVESAEIRSGTTQLSTDPPSIPNLDQLSDPDLLNLIEPLMVEAGCGLRPARNGGIRLDVEWIESTRRIPIIHNYGHSGSGYQSSWGSATRAWRLLEGGFKCEHYLQGVRLPNNALV</sequence>
<comment type="caution">
    <text evidence="7">The sequence shown here is derived from an EMBL/GenBank/DDBJ whole genome shotgun (WGS) entry which is preliminary data.</text>
</comment>
<dbReference type="GO" id="GO:0005737">
    <property type="term" value="C:cytoplasm"/>
    <property type="evidence" value="ECO:0007669"/>
    <property type="project" value="TreeGrafter"/>
</dbReference>
<reference evidence="7" key="1">
    <citation type="submission" date="2022-08" db="EMBL/GenBank/DDBJ databases">
        <authorList>
            <consortium name="DOE Joint Genome Institute"/>
            <person name="Min B."/>
            <person name="Sierra-Patev S."/>
            <person name="Naranjo-Ortiz M."/>
            <person name="Looney B."/>
            <person name="Konkel Z."/>
            <person name="Slot J.C."/>
            <person name="Sakamoto Y."/>
            <person name="Steenwyk J.L."/>
            <person name="Rokas A."/>
            <person name="Carro J."/>
            <person name="Camarero S."/>
            <person name="Ferreira P."/>
            <person name="Molpeceres G."/>
            <person name="Ruiz-duenas F.J."/>
            <person name="Serrano A."/>
            <person name="Henrissat B."/>
            <person name="Drula E."/>
            <person name="Hughes K.W."/>
            <person name="Mata J.L."/>
            <person name="Ishikawa N.K."/>
            <person name="Vargas-Isla R."/>
            <person name="Ushijima S."/>
            <person name="Smith C.A."/>
            <person name="Ahrendt S."/>
            <person name="Andreopoulos W."/>
            <person name="He G."/>
            <person name="LaButti K."/>
            <person name="Lipzen A."/>
            <person name="Ng V."/>
            <person name="Riley R."/>
            <person name="Sandor L."/>
            <person name="Barry K."/>
            <person name="Martinez A.T."/>
            <person name="Xiao Y."/>
            <person name="Gibbons J.G."/>
            <person name="Terashima K."/>
            <person name="Hibbett D.S."/>
            <person name="Grigoriev I.V."/>
        </authorList>
    </citation>
    <scope>NUCLEOTIDE SEQUENCE</scope>
    <source>
        <strain evidence="7">ET3784</strain>
    </source>
</reference>
<feature type="domain" description="FAD dependent oxidoreductase" evidence="6">
    <location>
        <begin position="32"/>
        <end position="434"/>
    </location>
</feature>
<comment type="similarity">
    <text evidence="2">Belongs to the DAMOX/DASOX family.</text>
</comment>